<keyword evidence="2" id="KW-0472">Membrane</keyword>
<feature type="transmembrane region" description="Helical" evidence="2">
    <location>
        <begin position="103"/>
        <end position="121"/>
    </location>
</feature>
<dbReference type="Proteomes" id="UP001597440">
    <property type="component" value="Unassembled WGS sequence"/>
</dbReference>
<keyword evidence="2" id="KW-0812">Transmembrane</keyword>
<feature type="transmembrane region" description="Helical" evidence="2">
    <location>
        <begin position="266"/>
        <end position="286"/>
    </location>
</feature>
<organism evidence="3 4">
    <name type="scientific">Sphingobacterium tabacisoli</name>
    <dbReference type="NCBI Taxonomy" id="2044855"/>
    <lineage>
        <taxon>Bacteria</taxon>
        <taxon>Pseudomonadati</taxon>
        <taxon>Bacteroidota</taxon>
        <taxon>Sphingobacteriia</taxon>
        <taxon>Sphingobacteriales</taxon>
        <taxon>Sphingobacteriaceae</taxon>
        <taxon>Sphingobacterium</taxon>
    </lineage>
</organism>
<feature type="transmembrane region" description="Helical" evidence="2">
    <location>
        <begin position="21"/>
        <end position="46"/>
    </location>
</feature>
<protein>
    <submittedName>
        <fullName evidence="3">Uncharacterized protein</fullName>
    </submittedName>
</protein>
<proteinExistence type="predicted"/>
<name>A0ABW5L217_9SPHI</name>
<feature type="transmembrane region" description="Helical" evidence="2">
    <location>
        <begin position="58"/>
        <end position="82"/>
    </location>
</feature>
<dbReference type="RefSeq" id="WP_210353130.1">
    <property type="nucleotide sequence ID" value="NZ_JAEQMU010000001.1"/>
</dbReference>
<evidence type="ECO:0000256" key="2">
    <source>
        <dbReference type="SAM" id="Phobius"/>
    </source>
</evidence>
<accession>A0ABW5L217</accession>
<sequence>MYKSKTSLFARFKTFSYAFFNSWYGYGWILLLLDVLSALVITFFTTEKAIIVSLWNKAHLYALGLNILLLLPVVLSIAMLVYAMDTSRYWRRSVTSRWALQGLLLLMVLPLLCTATVYGLYRAWLGVDLLAMGYLQRDFVVLLGIIVLLQVYFKVRKEELNKRQMVHKMKRLIHKQRRTYRFALHMQDRMLKNEGDHMIHRAELLLENARLGAELKQLQEASEKLLQAERDRMDSMRPYARFSWGMLQGMLDKVDVSFDHTTFESVYVRFISSVFFVGSGAARLFYVRMMDGRKGMIAISSLAMLKEKYAAILTSATRDELVNVLALIEIEVLEDKGFLHRLGGDPIAVARDRAEKLKLEYVEVLSYMDGAKELLGIGGEKK</sequence>
<dbReference type="EMBL" id="JBHULD010000014">
    <property type="protein sequence ID" value="MFD2554739.1"/>
    <property type="molecule type" value="Genomic_DNA"/>
</dbReference>
<keyword evidence="2" id="KW-1133">Transmembrane helix</keyword>
<feature type="coiled-coil region" evidence="1">
    <location>
        <begin position="201"/>
        <end position="231"/>
    </location>
</feature>
<evidence type="ECO:0000313" key="3">
    <source>
        <dbReference type="EMBL" id="MFD2554739.1"/>
    </source>
</evidence>
<evidence type="ECO:0000313" key="4">
    <source>
        <dbReference type="Proteomes" id="UP001597440"/>
    </source>
</evidence>
<reference evidence="4" key="1">
    <citation type="journal article" date="2019" name="Int. J. Syst. Evol. Microbiol.">
        <title>The Global Catalogue of Microorganisms (GCM) 10K type strain sequencing project: providing services to taxonomists for standard genome sequencing and annotation.</title>
        <authorList>
            <consortium name="The Broad Institute Genomics Platform"/>
            <consortium name="The Broad Institute Genome Sequencing Center for Infectious Disease"/>
            <person name="Wu L."/>
            <person name="Ma J."/>
        </authorList>
    </citation>
    <scope>NUCLEOTIDE SEQUENCE [LARGE SCALE GENOMIC DNA]</scope>
    <source>
        <strain evidence="4">KCTC 52298</strain>
    </source>
</reference>
<evidence type="ECO:0000256" key="1">
    <source>
        <dbReference type="SAM" id="Coils"/>
    </source>
</evidence>
<comment type="caution">
    <text evidence="3">The sequence shown here is derived from an EMBL/GenBank/DDBJ whole genome shotgun (WGS) entry which is preliminary data.</text>
</comment>
<keyword evidence="1" id="KW-0175">Coiled coil</keyword>
<keyword evidence="4" id="KW-1185">Reference proteome</keyword>
<feature type="transmembrane region" description="Helical" evidence="2">
    <location>
        <begin position="133"/>
        <end position="153"/>
    </location>
</feature>
<gene>
    <name evidence="3" type="ORF">ACFSQW_10085</name>
</gene>